<accession>A0AAF0JNJ1</accession>
<evidence type="ECO:0000313" key="2">
    <source>
        <dbReference type="Proteomes" id="UP001218895"/>
    </source>
</evidence>
<keyword evidence="2" id="KW-1185">Reference proteome</keyword>
<reference evidence="1" key="1">
    <citation type="submission" date="2022-01" db="EMBL/GenBank/DDBJ databases">
        <title>Complete genome of Methanomicrobium antiquum DSM 21220.</title>
        <authorList>
            <person name="Chen S.-C."/>
            <person name="You Y.-T."/>
            <person name="Zhou Y.-Z."/>
            <person name="Lai M.-C."/>
        </authorList>
    </citation>
    <scope>NUCLEOTIDE SEQUENCE</scope>
    <source>
        <strain evidence="1">DSM 21220</strain>
    </source>
</reference>
<dbReference type="RefSeq" id="WP_278100455.1">
    <property type="nucleotide sequence ID" value="NZ_CP091092.1"/>
</dbReference>
<gene>
    <name evidence="1" type="ORF">L1994_04285</name>
</gene>
<dbReference type="AlphaFoldDB" id="A0AAF0JNJ1"/>
<dbReference type="GeneID" id="79949589"/>
<dbReference type="Proteomes" id="UP001218895">
    <property type="component" value="Chromosome"/>
</dbReference>
<name>A0AAF0JNJ1_9EURY</name>
<proteinExistence type="predicted"/>
<dbReference type="EMBL" id="CP091092">
    <property type="protein sequence ID" value="WFN37615.1"/>
    <property type="molecule type" value="Genomic_DNA"/>
</dbReference>
<evidence type="ECO:0000313" key="1">
    <source>
        <dbReference type="EMBL" id="WFN37615.1"/>
    </source>
</evidence>
<protein>
    <submittedName>
        <fullName evidence="1">Uncharacterized protein</fullName>
    </submittedName>
</protein>
<organism evidence="1 2">
    <name type="scientific">Methanomicrobium antiquum</name>
    <dbReference type="NCBI Taxonomy" id="487686"/>
    <lineage>
        <taxon>Archaea</taxon>
        <taxon>Methanobacteriati</taxon>
        <taxon>Methanobacteriota</taxon>
        <taxon>Stenosarchaea group</taxon>
        <taxon>Methanomicrobia</taxon>
        <taxon>Methanomicrobiales</taxon>
        <taxon>Methanomicrobiaceae</taxon>
        <taxon>Methanomicrobium</taxon>
    </lineage>
</organism>
<sequence>MIYLSGSYRLILILGVILLCIPLATGQAVSQTTIQVYTDEDILGRITSITANNDIGVYSVTITRGMSVSPAQVGDTLKHKDVITLQKGSFADIQLVDRSEKTMLGGGTGGTAILIEKAGGSSAKAATPEVTESESGSRTVYVETEYGDVGSIKFIEGKGKIWRGGGNKLSYPATVSYPLIDGDVLTVTEGYAVVELHDSRVLTVNEGDKLYLYKKEPMSPESFLDPVINHPLVKQAGSFLDDTWESFKKLLRGESFEVKVPSATAGVRG</sequence>
<dbReference type="KEGG" id="manq:L1994_04285"/>